<name>K1VFW5_TRIAC</name>
<dbReference type="PANTHER" id="PTHR47551">
    <property type="entry name" value="TUBULIN--TYROSINE LIGASE PBY1-RELATED"/>
    <property type="match status" value="1"/>
</dbReference>
<dbReference type="SUPFAM" id="SSF64167">
    <property type="entry name" value="SurE-like"/>
    <property type="match status" value="1"/>
</dbReference>
<dbReference type="Gene3D" id="3.40.1210.10">
    <property type="entry name" value="Survival protein SurE-like phosphatase/nucleotidase"/>
    <property type="match status" value="1"/>
</dbReference>
<keyword evidence="4" id="KW-1185">Reference proteome</keyword>
<dbReference type="eggNOG" id="KOG2157">
    <property type="taxonomic scope" value="Eukaryota"/>
</dbReference>
<dbReference type="PANTHER" id="PTHR47551:SF1">
    <property type="entry name" value="TUBULIN--TYROSINE LIGASE PBY1-RELATED"/>
    <property type="match status" value="1"/>
</dbReference>
<reference evidence="3 4" key="1">
    <citation type="journal article" date="2012" name="Eukaryot. Cell">
        <title>Genome sequence of the Trichosporon asahii environmental strain CBS 8904.</title>
        <authorList>
            <person name="Yang R.Y."/>
            <person name="Li H.T."/>
            <person name="Zhu H."/>
            <person name="Zhou G.P."/>
            <person name="Wang M."/>
            <person name="Wang L."/>
        </authorList>
    </citation>
    <scope>NUCLEOTIDE SEQUENCE [LARGE SCALE GENOMIC DNA]</scope>
    <source>
        <strain evidence="3 4">CBS 8904</strain>
    </source>
</reference>
<evidence type="ECO:0000313" key="4">
    <source>
        <dbReference type="Proteomes" id="UP000006757"/>
    </source>
</evidence>
<sequence>MPPLPTYGKRPVVLLTTPATCTNIALHNLYPGEIDLVISGPNHGRNSSAAFAMSSGTIGAALAGALSVPIEGPPSQASLHVHNMPSIAVSYGVVTRPVPEGCMEMAADIAVEVCRRLFEDWGWEDAEHKRPVQLYSVNIPLVPEHLAPENRRVCFTTLYRNTYGKLFEETDKITNDVYNPTQHRGPQPERHDGQLRFEFKPSFQKILNPDPKDVPKGTDAWAFQNGYTSVTPLRAAYGEVGAEGSGFGDKSDIGLFWDLLCLVDGVQDVTLEHEDEVEPEREQGQAELSGVGPNTSGLAIDEHGLDDELEEREHASGKVAEDGADAEPARVLDEEVQRHLRQVFQDRDDELDAGDIVQEIEELDAAEMQRGQLPERTNCNEG</sequence>
<dbReference type="STRING" id="1220162.K1VFW5"/>
<comment type="caution">
    <text evidence="3">The sequence shown here is derived from an EMBL/GenBank/DDBJ whole genome shotgun (WGS) entry which is preliminary data.</text>
</comment>
<feature type="region of interest" description="Disordered" evidence="1">
    <location>
        <begin position="272"/>
        <end position="332"/>
    </location>
</feature>
<dbReference type="HOGENOM" id="CLU_778870_0_0_1"/>
<feature type="domain" description="Survival protein SurE-like phosphatase/nucleotidase" evidence="2">
    <location>
        <begin position="14"/>
        <end position="163"/>
    </location>
</feature>
<evidence type="ECO:0000259" key="2">
    <source>
        <dbReference type="Pfam" id="PF01975"/>
    </source>
</evidence>
<dbReference type="EMBL" id="AMBO01000271">
    <property type="protein sequence ID" value="EKD02990.1"/>
    <property type="molecule type" value="Genomic_DNA"/>
</dbReference>
<dbReference type="InParanoid" id="K1VFW5"/>
<evidence type="ECO:0000313" key="3">
    <source>
        <dbReference type="EMBL" id="EKD02990.1"/>
    </source>
</evidence>
<proteinExistence type="predicted"/>
<organism evidence="3 4">
    <name type="scientific">Trichosporon asahii var. asahii (strain CBS 8904)</name>
    <name type="common">Yeast</name>
    <dbReference type="NCBI Taxonomy" id="1220162"/>
    <lineage>
        <taxon>Eukaryota</taxon>
        <taxon>Fungi</taxon>
        <taxon>Dikarya</taxon>
        <taxon>Basidiomycota</taxon>
        <taxon>Agaricomycotina</taxon>
        <taxon>Tremellomycetes</taxon>
        <taxon>Trichosporonales</taxon>
        <taxon>Trichosporonaceae</taxon>
        <taxon>Trichosporon</taxon>
    </lineage>
</organism>
<evidence type="ECO:0000256" key="1">
    <source>
        <dbReference type="SAM" id="MobiDB-lite"/>
    </source>
</evidence>
<dbReference type="InterPro" id="IPR036523">
    <property type="entry name" value="SurE-like_sf"/>
</dbReference>
<dbReference type="Proteomes" id="UP000006757">
    <property type="component" value="Unassembled WGS sequence"/>
</dbReference>
<dbReference type="GO" id="GO:0016787">
    <property type="term" value="F:hydrolase activity"/>
    <property type="evidence" value="ECO:0007669"/>
    <property type="project" value="InterPro"/>
</dbReference>
<feature type="compositionally biased region" description="Basic and acidic residues" evidence="1">
    <location>
        <begin position="311"/>
        <end position="332"/>
    </location>
</feature>
<dbReference type="Pfam" id="PF01975">
    <property type="entry name" value="SurE"/>
    <property type="match status" value="1"/>
</dbReference>
<protein>
    <recommendedName>
        <fullName evidence="2">Survival protein SurE-like phosphatase/nucleotidase domain-containing protein</fullName>
    </recommendedName>
</protein>
<accession>K1VFW5</accession>
<dbReference type="InterPro" id="IPR002828">
    <property type="entry name" value="SurE-like_Pase/nucleotidase"/>
</dbReference>
<dbReference type="AlphaFoldDB" id="K1VFW5"/>
<dbReference type="OrthoDB" id="202825at2759"/>
<gene>
    <name evidence="3" type="ORF">A1Q2_02707</name>
</gene>
<dbReference type="GO" id="GO:0000932">
    <property type="term" value="C:P-body"/>
    <property type="evidence" value="ECO:0007669"/>
    <property type="project" value="TreeGrafter"/>
</dbReference>
<dbReference type="InterPro" id="IPR027746">
    <property type="entry name" value="TTL"/>
</dbReference>